<accession>A0ABN2JTE9</accession>
<dbReference type="SMART" id="SM00563">
    <property type="entry name" value="PlsC"/>
    <property type="match status" value="1"/>
</dbReference>
<keyword evidence="6" id="KW-1185">Reference proteome</keyword>
<dbReference type="CDD" id="cd07989">
    <property type="entry name" value="LPLAT_AGPAT-like"/>
    <property type="match status" value="1"/>
</dbReference>
<dbReference type="PANTHER" id="PTHR10434:SF55">
    <property type="entry name" value="POSSIBLE ACYLTRANSFERASE"/>
    <property type="match status" value="1"/>
</dbReference>
<evidence type="ECO:0000313" key="6">
    <source>
        <dbReference type="Proteomes" id="UP001501057"/>
    </source>
</evidence>
<feature type="compositionally biased region" description="Polar residues" evidence="3">
    <location>
        <begin position="233"/>
        <end position="246"/>
    </location>
</feature>
<evidence type="ECO:0000256" key="2">
    <source>
        <dbReference type="ARBA" id="ARBA00023315"/>
    </source>
</evidence>
<proteinExistence type="predicted"/>
<protein>
    <submittedName>
        <fullName evidence="5">Lysophospholipid acyltransferase family protein</fullName>
    </submittedName>
</protein>
<evidence type="ECO:0000313" key="5">
    <source>
        <dbReference type="EMBL" id="GAA1736377.1"/>
    </source>
</evidence>
<dbReference type="Proteomes" id="UP001501057">
    <property type="component" value="Unassembled WGS sequence"/>
</dbReference>
<dbReference type="SUPFAM" id="SSF69593">
    <property type="entry name" value="Glycerol-3-phosphate (1)-acyltransferase"/>
    <property type="match status" value="1"/>
</dbReference>
<keyword evidence="1" id="KW-0808">Transferase</keyword>
<gene>
    <name evidence="5" type="ORF">GCM10009710_15850</name>
</gene>
<dbReference type="GO" id="GO:0016746">
    <property type="term" value="F:acyltransferase activity"/>
    <property type="evidence" value="ECO:0007669"/>
    <property type="project" value="UniProtKB-KW"/>
</dbReference>
<name>A0ABN2JTE9_9ACTN</name>
<reference evidence="5 6" key="1">
    <citation type="journal article" date="2019" name="Int. J. Syst. Evol. Microbiol.">
        <title>The Global Catalogue of Microorganisms (GCM) 10K type strain sequencing project: providing services to taxonomists for standard genome sequencing and annotation.</title>
        <authorList>
            <consortium name="The Broad Institute Genomics Platform"/>
            <consortium name="The Broad Institute Genome Sequencing Center for Infectious Disease"/>
            <person name="Wu L."/>
            <person name="Ma J."/>
        </authorList>
    </citation>
    <scope>NUCLEOTIDE SEQUENCE [LARGE SCALE GENOMIC DNA]</scope>
    <source>
        <strain evidence="5 6">JCM 13518</strain>
    </source>
</reference>
<dbReference type="EMBL" id="BAAAME010000004">
    <property type="protein sequence ID" value="GAA1736377.1"/>
    <property type="molecule type" value="Genomic_DNA"/>
</dbReference>
<dbReference type="InterPro" id="IPR002123">
    <property type="entry name" value="Plipid/glycerol_acylTrfase"/>
</dbReference>
<feature type="domain" description="Phospholipid/glycerol acyltransferase" evidence="4">
    <location>
        <begin position="35"/>
        <end position="153"/>
    </location>
</feature>
<feature type="region of interest" description="Disordered" evidence="3">
    <location>
        <begin position="221"/>
        <end position="246"/>
    </location>
</feature>
<comment type="caution">
    <text evidence="5">The sequence shown here is derived from an EMBL/GenBank/DDBJ whole genome shotgun (WGS) entry which is preliminary data.</text>
</comment>
<feature type="compositionally biased region" description="Basic and acidic residues" evidence="3">
    <location>
        <begin position="223"/>
        <end position="232"/>
    </location>
</feature>
<keyword evidence="2 5" id="KW-0012">Acyltransferase</keyword>
<sequence>MPRTTRWVVRLLHPFLMRITRRDWRGAEKLPTGGYVLAPNHISHLDPILISHFMVDHGVTPRFLAKDTLFDVKVVGGILRGAEQIPVYRSTVGAAESLAAATAAVEAGQVVTIYPEGTITRDPALWPMSGRTGAVRVALASGRPLVPLAQWGAQDILWPYSKRFRFLPRKTIHVRVGDPVDLSDLEGQELTEKLLHEATDRLVDALTALVGEIRGELPAGPRVDVHTLEKPRTNYSPPTNTSTEEH</sequence>
<dbReference type="PANTHER" id="PTHR10434">
    <property type="entry name" value="1-ACYL-SN-GLYCEROL-3-PHOSPHATE ACYLTRANSFERASE"/>
    <property type="match status" value="1"/>
</dbReference>
<evidence type="ECO:0000256" key="1">
    <source>
        <dbReference type="ARBA" id="ARBA00022679"/>
    </source>
</evidence>
<organism evidence="5 6">
    <name type="scientific">Aeromicrobium alkaliterrae</name>
    <dbReference type="NCBI Taxonomy" id="302168"/>
    <lineage>
        <taxon>Bacteria</taxon>
        <taxon>Bacillati</taxon>
        <taxon>Actinomycetota</taxon>
        <taxon>Actinomycetes</taxon>
        <taxon>Propionibacteriales</taxon>
        <taxon>Nocardioidaceae</taxon>
        <taxon>Aeromicrobium</taxon>
    </lineage>
</organism>
<dbReference type="Pfam" id="PF01553">
    <property type="entry name" value="Acyltransferase"/>
    <property type="match status" value="1"/>
</dbReference>
<evidence type="ECO:0000256" key="3">
    <source>
        <dbReference type="SAM" id="MobiDB-lite"/>
    </source>
</evidence>
<evidence type="ECO:0000259" key="4">
    <source>
        <dbReference type="SMART" id="SM00563"/>
    </source>
</evidence>